<name>M2R5F0_CERS8</name>
<dbReference type="AlphaFoldDB" id="M2R5F0"/>
<gene>
    <name evidence="1" type="ORF">CERSUDRAFT_98507</name>
</gene>
<dbReference type="OrthoDB" id="10581860at2759"/>
<evidence type="ECO:0000313" key="1">
    <source>
        <dbReference type="EMBL" id="EMD33392.1"/>
    </source>
</evidence>
<accession>M2R5F0</accession>
<reference evidence="1 2" key="1">
    <citation type="journal article" date="2012" name="Proc. Natl. Acad. Sci. U.S.A.">
        <title>Comparative genomics of Ceriporiopsis subvermispora and Phanerochaete chrysosporium provide insight into selective ligninolysis.</title>
        <authorList>
            <person name="Fernandez-Fueyo E."/>
            <person name="Ruiz-Duenas F.J."/>
            <person name="Ferreira P."/>
            <person name="Floudas D."/>
            <person name="Hibbett D.S."/>
            <person name="Canessa P."/>
            <person name="Larrondo L.F."/>
            <person name="James T.Y."/>
            <person name="Seelenfreund D."/>
            <person name="Lobos S."/>
            <person name="Polanco R."/>
            <person name="Tello M."/>
            <person name="Honda Y."/>
            <person name="Watanabe T."/>
            <person name="Watanabe T."/>
            <person name="Ryu J.S."/>
            <person name="Kubicek C.P."/>
            <person name="Schmoll M."/>
            <person name="Gaskell J."/>
            <person name="Hammel K.E."/>
            <person name="St John F.J."/>
            <person name="Vanden Wymelenberg A."/>
            <person name="Sabat G."/>
            <person name="Splinter BonDurant S."/>
            <person name="Syed K."/>
            <person name="Yadav J.S."/>
            <person name="Doddapaneni H."/>
            <person name="Subramanian V."/>
            <person name="Lavin J.L."/>
            <person name="Oguiza J.A."/>
            <person name="Perez G."/>
            <person name="Pisabarro A.G."/>
            <person name="Ramirez L."/>
            <person name="Santoyo F."/>
            <person name="Master E."/>
            <person name="Coutinho P.M."/>
            <person name="Henrissat B."/>
            <person name="Lombard V."/>
            <person name="Magnuson J.K."/>
            <person name="Kuees U."/>
            <person name="Hori C."/>
            <person name="Igarashi K."/>
            <person name="Samejima M."/>
            <person name="Held B.W."/>
            <person name="Barry K.W."/>
            <person name="LaButti K.M."/>
            <person name="Lapidus A."/>
            <person name="Lindquist E.A."/>
            <person name="Lucas S.M."/>
            <person name="Riley R."/>
            <person name="Salamov A.A."/>
            <person name="Hoffmeister D."/>
            <person name="Schwenk D."/>
            <person name="Hadar Y."/>
            <person name="Yarden O."/>
            <person name="de Vries R.P."/>
            <person name="Wiebenga A."/>
            <person name="Stenlid J."/>
            <person name="Eastwood D."/>
            <person name="Grigoriev I.V."/>
            <person name="Berka R.M."/>
            <person name="Blanchette R.A."/>
            <person name="Kersten P."/>
            <person name="Martinez A.T."/>
            <person name="Vicuna R."/>
            <person name="Cullen D."/>
        </authorList>
    </citation>
    <scope>NUCLEOTIDE SEQUENCE [LARGE SCALE GENOMIC DNA]</scope>
    <source>
        <strain evidence="1 2">B</strain>
    </source>
</reference>
<dbReference type="HOGENOM" id="CLU_1343086_0_0_1"/>
<dbReference type="EMBL" id="KB445806">
    <property type="protein sequence ID" value="EMD33392.1"/>
    <property type="molecule type" value="Genomic_DNA"/>
</dbReference>
<sequence length="204" mass="23216">MCAFKQNKLLDFTPQGDTYTAAAQNDLGEHLFGEHYYINNEGPFSRALTLAFVKQQVILAWDRMHREIKRDDWETLSRKAYMRILAWYGSQEEVDEMESRKDWLLVIMQAMGAEVKGSKAVKKSECVVPQSTAELPKSIREALAHLASTSLVTHIQQCIASLLQIETNGKDDTLCGEAMASEFDYGPLNNWQSGIEEFEKMNED</sequence>
<keyword evidence="2" id="KW-1185">Reference proteome</keyword>
<protein>
    <submittedName>
        <fullName evidence="1">Uncharacterized protein</fullName>
    </submittedName>
</protein>
<organism evidence="1 2">
    <name type="scientific">Ceriporiopsis subvermispora (strain B)</name>
    <name type="common">White-rot fungus</name>
    <name type="synonym">Gelatoporia subvermispora</name>
    <dbReference type="NCBI Taxonomy" id="914234"/>
    <lineage>
        <taxon>Eukaryota</taxon>
        <taxon>Fungi</taxon>
        <taxon>Dikarya</taxon>
        <taxon>Basidiomycota</taxon>
        <taxon>Agaricomycotina</taxon>
        <taxon>Agaricomycetes</taxon>
        <taxon>Polyporales</taxon>
        <taxon>Gelatoporiaceae</taxon>
        <taxon>Gelatoporia</taxon>
    </lineage>
</organism>
<evidence type="ECO:0000313" key="2">
    <source>
        <dbReference type="Proteomes" id="UP000016930"/>
    </source>
</evidence>
<proteinExistence type="predicted"/>
<dbReference type="Proteomes" id="UP000016930">
    <property type="component" value="Unassembled WGS sequence"/>
</dbReference>